<comment type="caution">
    <text evidence="1">The sequence shown here is derived from an EMBL/GenBank/DDBJ whole genome shotgun (WGS) entry which is preliminary data.</text>
</comment>
<keyword evidence="2" id="KW-1185">Reference proteome</keyword>
<proteinExistence type="predicted"/>
<protein>
    <submittedName>
        <fullName evidence="1">Uncharacterized protein</fullName>
    </submittedName>
</protein>
<evidence type="ECO:0000313" key="2">
    <source>
        <dbReference type="Proteomes" id="UP000183567"/>
    </source>
</evidence>
<accession>A0A1J8PUH9</accession>
<reference evidence="1 2" key="1">
    <citation type="submission" date="2016-03" db="EMBL/GenBank/DDBJ databases">
        <title>Comparative genomics of the ectomycorrhizal sister species Rhizopogon vinicolor and Rhizopogon vesiculosus (Basidiomycota: Boletales) reveals a divergence of the mating type B locus.</title>
        <authorList>
            <person name="Mujic A.B."/>
            <person name="Kuo A."/>
            <person name="Tritt A."/>
            <person name="Lipzen A."/>
            <person name="Chen C."/>
            <person name="Johnson J."/>
            <person name="Sharma A."/>
            <person name="Barry K."/>
            <person name="Grigoriev I.V."/>
            <person name="Spatafora J.W."/>
        </authorList>
    </citation>
    <scope>NUCLEOTIDE SEQUENCE [LARGE SCALE GENOMIC DNA]</scope>
    <source>
        <strain evidence="1 2">AM-OR11-056</strain>
    </source>
</reference>
<sequence length="10" mass="1104">MESLALARLT</sequence>
<gene>
    <name evidence="1" type="ORF">AZE42_02891</name>
</gene>
<name>A0A1J8PUH9_9AGAM</name>
<evidence type="ECO:0000313" key="1">
    <source>
        <dbReference type="EMBL" id="OJA12878.1"/>
    </source>
</evidence>
<organism evidence="1 2">
    <name type="scientific">Rhizopogon vesiculosus</name>
    <dbReference type="NCBI Taxonomy" id="180088"/>
    <lineage>
        <taxon>Eukaryota</taxon>
        <taxon>Fungi</taxon>
        <taxon>Dikarya</taxon>
        <taxon>Basidiomycota</taxon>
        <taxon>Agaricomycotina</taxon>
        <taxon>Agaricomycetes</taxon>
        <taxon>Agaricomycetidae</taxon>
        <taxon>Boletales</taxon>
        <taxon>Suillineae</taxon>
        <taxon>Rhizopogonaceae</taxon>
        <taxon>Rhizopogon</taxon>
    </lineage>
</organism>
<dbReference type="Proteomes" id="UP000183567">
    <property type="component" value="Unassembled WGS sequence"/>
</dbReference>
<dbReference type="EMBL" id="LVVM01004461">
    <property type="protein sequence ID" value="OJA12878.1"/>
    <property type="molecule type" value="Genomic_DNA"/>
</dbReference>